<proteinExistence type="predicted"/>
<accession>A0A951IWB6</accession>
<keyword evidence="3" id="KW-1185">Reference proteome</keyword>
<dbReference type="RefSeq" id="WP_219287310.1">
    <property type="nucleotide sequence ID" value="NZ_RPHB01000002.1"/>
</dbReference>
<name>A0A951IWB6_9BACT</name>
<protein>
    <submittedName>
        <fullName evidence="2">Porin</fullName>
    </submittedName>
</protein>
<feature type="signal peptide" evidence="1">
    <location>
        <begin position="1"/>
        <end position="22"/>
    </location>
</feature>
<organism evidence="2 3">
    <name type="scientific">Arthrospiribacter ruber</name>
    <dbReference type="NCBI Taxonomy" id="2487934"/>
    <lineage>
        <taxon>Bacteria</taxon>
        <taxon>Pseudomonadati</taxon>
        <taxon>Bacteroidota</taxon>
        <taxon>Cytophagia</taxon>
        <taxon>Cytophagales</taxon>
        <taxon>Cyclobacteriaceae</taxon>
        <taxon>Arthrospiribacter</taxon>
    </lineage>
</organism>
<dbReference type="EMBL" id="RPHB01000002">
    <property type="protein sequence ID" value="MBW3467104.1"/>
    <property type="molecule type" value="Genomic_DNA"/>
</dbReference>
<evidence type="ECO:0000256" key="1">
    <source>
        <dbReference type="SAM" id="SignalP"/>
    </source>
</evidence>
<gene>
    <name evidence="2" type="ORF">EGN73_04675</name>
</gene>
<dbReference type="InterPro" id="IPR011486">
    <property type="entry name" value="BBP2"/>
</dbReference>
<feature type="chain" id="PRO_5037131074" evidence="1">
    <location>
        <begin position="23"/>
        <end position="354"/>
    </location>
</feature>
<evidence type="ECO:0000313" key="2">
    <source>
        <dbReference type="EMBL" id="MBW3467104.1"/>
    </source>
</evidence>
<comment type="caution">
    <text evidence="2">The sequence shown here is derived from an EMBL/GenBank/DDBJ whole genome shotgun (WGS) entry which is preliminary data.</text>
</comment>
<sequence length="354" mass="41181">MKSFCLLVLFFVTQFVTQNVFAQEDKPKSKFDFSGYVETYYSYDFNQPSDHLRPHFLYNFNRHNEFSVNFASLKASYQEENVRANFALMTGTYAQYNMAGEPNWAQFVNEASVGVKIVDRLWLDIGIMPSHIGFESWYGMDCWHLSRSLMAENSPYFLTGGRLTFEWNEKLDIIFWATNGWQNVQRNPRNQSIGFGSGVNYRPIEGMEINYANYFGNESPQPVYRARFFNNFYLQYEKNKWGATFGADYGIEDTYFSFVNHWYGVTASVKRDLFEKFILAGRMEYYSDPRGVIVDQGVKVSGGSLNLDYIVTPSSMLRLEFRQFYTPDEAFFELPAARFSKGNTAITTSMALRF</sequence>
<keyword evidence="1" id="KW-0732">Signal</keyword>
<reference evidence="2 3" key="1">
    <citation type="journal article" date="2020" name="Syst. Appl. Microbiol.">
        <title>Arthrospiribacter ruber gen. nov., sp. nov., a novel bacterium isolated from Arthrospira cultures.</title>
        <authorList>
            <person name="Waleron M."/>
            <person name="Misztak A."/>
            <person name="Waleron M.M."/>
            <person name="Furmaniak M."/>
            <person name="Mrozik A."/>
            <person name="Waleron K."/>
        </authorList>
    </citation>
    <scope>NUCLEOTIDE SEQUENCE [LARGE SCALE GENOMIC DNA]</scope>
    <source>
        <strain evidence="2 3">DPMB0001</strain>
    </source>
</reference>
<dbReference type="AlphaFoldDB" id="A0A951IWB6"/>
<dbReference type="Pfam" id="PF07642">
    <property type="entry name" value="BBP2"/>
    <property type="match status" value="1"/>
</dbReference>
<dbReference type="Proteomes" id="UP000727490">
    <property type="component" value="Unassembled WGS sequence"/>
</dbReference>
<evidence type="ECO:0000313" key="3">
    <source>
        <dbReference type="Proteomes" id="UP000727490"/>
    </source>
</evidence>